<dbReference type="AlphaFoldDB" id="A0A0R1K682"/>
<dbReference type="InterPro" id="IPR008767">
    <property type="entry name" value="Phage_SPP1_head-tail_adaptor"/>
</dbReference>
<dbReference type="PATRIC" id="fig|1423775.4.peg.2582"/>
<dbReference type="eggNOG" id="ENOG5030A1G">
    <property type="taxonomic scope" value="Bacteria"/>
</dbReference>
<dbReference type="RefSeq" id="WP_025024721.1">
    <property type="nucleotide sequence ID" value="NZ_AZDZ01000022.1"/>
</dbReference>
<evidence type="ECO:0000313" key="2">
    <source>
        <dbReference type="Proteomes" id="UP000051248"/>
    </source>
</evidence>
<proteinExistence type="predicted"/>
<dbReference type="OrthoDB" id="2291071at2"/>
<protein>
    <recommendedName>
        <fullName evidence="3">Head-tail adaptor protein</fullName>
    </recommendedName>
</protein>
<name>A0A0R1K682_9LACO</name>
<comment type="caution">
    <text evidence="1">The sequence shown here is derived from an EMBL/GenBank/DDBJ whole genome shotgun (WGS) entry which is preliminary data.</text>
</comment>
<sequence>MVRNINPSRLNTRLHLGVAAPVRTTQGTMQPDFKETETVWCGVYTMTVNQQISTLGASDNFDLILIIRHRESGLNGAKYARFKDLLYEITGTSPEWSNTAHSFDLVTIKKVDRIGIS</sequence>
<evidence type="ECO:0000313" key="1">
    <source>
        <dbReference type="EMBL" id="KRK78760.1"/>
    </source>
</evidence>
<evidence type="ECO:0008006" key="3">
    <source>
        <dbReference type="Google" id="ProtNLM"/>
    </source>
</evidence>
<keyword evidence="2" id="KW-1185">Reference proteome</keyword>
<gene>
    <name evidence="1" type="ORF">FD03_GL002538</name>
</gene>
<dbReference type="Proteomes" id="UP000051248">
    <property type="component" value="Unassembled WGS sequence"/>
</dbReference>
<organism evidence="1 2">
    <name type="scientific">Companilactobacillus nodensis DSM 19682 = JCM 14932 = NBRC 107160</name>
    <dbReference type="NCBI Taxonomy" id="1423775"/>
    <lineage>
        <taxon>Bacteria</taxon>
        <taxon>Bacillati</taxon>
        <taxon>Bacillota</taxon>
        <taxon>Bacilli</taxon>
        <taxon>Lactobacillales</taxon>
        <taxon>Lactobacillaceae</taxon>
        <taxon>Companilactobacillus</taxon>
    </lineage>
</organism>
<dbReference type="EMBL" id="AZDZ01000022">
    <property type="protein sequence ID" value="KRK78760.1"/>
    <property type="molecule type" value="Genomic_DNA"/>
</dbReference>
<dbReference type="Pfam" id="PF05521">
    <property type="entry name" value="Phage_HCP"/>
    <property type="match status" value="1"/>
</dbReference>
<reference evidence="1 2" key="1">
    <citation type="journal article" date="2015" name="Genome Announc.">
        <title>Expanding the biotechnology potential of lactobacilli through comparative genomics of 213 strains and associated genera.</title>
        <authorList>
            <person name="Sun Z."/>
            <person name="Harris H.M."/>
            <person name="McCann A."/>
            <person name="Guo C."/>
            <person name="Argimon S."/>
            <person name="Zhang W."/>
            <person name="Yang X."/>
            <person name="Jeffery I.B."/>
            <person name="Cooney J.C."/>
            <person name="Kagawa T.F."/>
            <person name="Liu W."/>
            <person name="Song Y."/>
            <person name="Salvetti E."/>
            <person name="Wrobel A."/>
            <person name="Rasinkangas P."/>
            <person name="Parkhill J."/>
            <person name="Rea M.C."/>
            <person name="O'Sullivan O."/>
            <person name="Ritari J."/>
            <person name="Douillard F.P."/>
            <person name="Paul Ross R."/>
            <person name="Yang R."/>
            <person name="Briner A.E."/>
            <person name="Felis G.E."/>
            <person name="de Vos W.M."/>
            <person name="Barrangou R."/>
            <person name="Klaenhammer T.R."/>
            <person name="Caufield P.W."/>
            <person name="Cui Y."/>
            <person name="Zhang H."/>
            <person name="O'Toole P.W."/>
        </authorList>
    </citation>
    <scope>NUCLEOTIDE SEQUENCE [LARGE SCALE GENOMIC DNA]</scope>
    <source>
        <strain evidence="1 2">DSM 19682</strain>
    </source>
</reference>
<accession>A0A0R1K682</accession>
<dbReference type="STRING" id="1423775.FD03_GL002538"/>